<evidence type="ECO:0000256" key="4">
    <source>
        <dbReference type="ARBA" id="ARBA00023136"/>
    </source>
</evidence>
<feature type="transmembrane region" description="Helical" evidence="5">
    <location>
        <begin position="201"/>
        <end position="220"/>
    </location>
</feature>
<dbReference type="PANTHER" id="PTHR43701">
    <property type="entry name" value="MEMBRANE TRANSPORTER PROTEIN MJ0441-RELATED"/>
    <property type="match status" value="1"/>
</dbReference>
<evidence type="ECO:0000256" key="2">
    <source>
        <dbReference type="ARBA" id="ARBA00022692"/>
    </source>
</evidence>
<dbReference type="GO" id="GO:0005886">
    <property type="term" value="C:plasma membrane"/>
    <property type="evidence" value="ECO:0007669"/>
    <property type="project" value="UniProtKB-SubCell"/>
</dbReference>
<reference evidence="6 7" key="1">
    <citation type="submission" date="2023-06" db="EMBL/GenBank/DDBJ databases">
        <title>Altererythrobacter rubellus NBRC 112769 genome.</title>
        <authorList>
            <person name="Zhang K."/>
        </authorList>
    </citation>
    <scope>NUCLEOTIDE SEQUENCE [LARGE SCALE GENOMIC DNA]</scope>
    <source>
        <strain evidence="6 7">NBRC 112769</strain>
    </source>
</reference>
<dbReference type="InterPro" id="IPR002781">
    <property type="entry name" value="TM_pro_TauE-like"/>
</dbReference>
<dbReference type="Pfam" id="PF01925">
    <property type="entry name" value="TauE"/>
    <property type="match status" value="1"/>
</dbReference>
<evidence type="ECO:0000256" key="5">
    <source>
        <dbReference type="RuleBase" id="RU363041"/>
    </source>
</evidence>
<name>A0A9Y2B807_9SPHN</name>
<feature type="transmembrane region" description="Helical" evidence="5">
    <location>
        <begin position="45"/>
        <end position="65"/>
    </location>
</feature>
<protein>
    <recommendedName>
        <fullName evidence="5">Probable membrane transporter protein</fullName>
    </recommendedName>
</protein>
<sequence length="252" mass="25938">MAGLVPIGLVAAFFVAAVLYAAVGFGGGSTYAALLALSGLDYRVLPLIALACNIVVVAGSTMRFARAGVTPWRGAIAVTALAAPAALLGGLTPITEGLFFNLLGASLLLTGGTMVLPQFERQDSGEPSRLVRFMPLFAAPLGYLAGLVGIGGGIFLAPLLHLTRWREPRAIAATASLFILVNSVFGLAGQMLKRGPDAFTGALYESLPLLIAVAIGGQLGSLMALKLLPSRWIRWLTAGLVTIVGARLLLGG</sequence>
<organism evidence="6 7">
    <name type="scientific">Altererythrobacter rubellus</name>
    <dbReference type="NCBI Taxonomy" id="2173831"/>
    <lineage>
        <taxon>Bacteria</taxon>
        <taxon>Pseudomonadati</taxon>
        <taxon>Pseudomonadota</taxon>
        <taxon>Alphaproteobacteria</taxon>
        <taxon>Sphingomonadales</taxon>
        <taxon>Erythrobacteraceae</taxon>
        <taxon>Altererythrobacter</taxon>
    </lineage>
</organism>
<feature type="transmembrane region" description="Helical" evidence="5">
    <location>
        <begin position="136"/>
        <end position="158"/>
    </location>
</feature>
<proteinExistence type="inferred from homology"/>
<keyword evidence="5" id="KW-1003">Cell membrane</keyword>
<dbReference type="EMBL" id="CP127221">
    <property type="protein sequence ID" value="WIW95038.1"/>
    <property type="molecule type" value="Genomic_DNA"/>
</dbReference>
<comment type="subcellular location">
    <subcellularLocation>
        <location evidence="5">Cell membrane</location>
        <topology evidence="5">Multi-pass membrane protein</topology>
    </subcellularLocation>
    <subcellularLocation>
        <location evidence="1">Membrane</location>
        <topology evidence="1">Multi-pass membrane protein</topology>
    </subcellularLocation>
</comment>
<gene>
    <name evidence="6" type="ORF">QQX03_08690</name>
</gene>
<keyword evidence="3 5" id="KW-1133">Transmembrane helix</keyword>
<feature type="transmembrane region" description="Helical" evidence="5">
    <location>
        <begin position="72"/>
        <end position="92"/>
    </location>
</feature>
<dbReference type="PANTHER" id="PTHR43701:SF5">
    <property type="entry name" value="MEMBRANE TRANSPORTER PROTEIN-RELATED"/>
    <property type="match status" value="1"/>
</dbReference>
<dbReference type="RefSeq" id="WP_285975354.1">
    <property type="nucleotide sequence ID" value="NZ_CP127221.1"/>
</dbReference>
<dbReference type="KEGG" id="arue:QQX03_08690"/>
<dbReference type="Proteomes" id="UP001231445">
    <property type="component" value="Chromosome"/>
</dbReference>
<feature type="transmembrane region" description="Helical" evidence="5">
    <location>
        <begin position="170"/>
        <end position="189"/>
    </location>
</feature>
<evidence type="ECO:0000313" key="6">
    <source>
        <dbReference type="EMBL" id="WIW95038.1"/>
    </source>
</evidence>
<comment type="similarity">
    <text evidence="5">Belongs to the 4-toluene sulfonate uptake permease (TSUP) (TC 2.A.102) family.</text>
</comment>
<keyword evidence="7" id="KW-1185">Reference proteome</keyword>
<dbReference type="AlphaFoldDB" id="A0A9Y2B807"/>
<keyword evidence="4 5" id="KW-0472">Membrane</keyword>
<evidence type="ECO:0000313" key="7">
    <source>
        <dbReference type="Proteomes" id="UP001231445"/>
    </source>
</evidence>
<evidence type="ECO:0000256" key="3">
    <source>
        <dbReference type="ARBA" id="ARBA00022989"/>
    </source>
</evidence>
<dbReference type="InterPro" id="IPR051598">
    <property type="entry name" value="TSUP/Inactive_protease-like"/>
</dbReference>
<feature type="transmembrane region" description="Helical" evidence="5">
    <location>
        <begin position="232"/>
        <end position="250"/>
    </location>
</feature>
<evidence type="ECO:0000256" key="1">
    <source>
        <dbReference type="ARBA" id="ARBA00004141"/>
    </source>
</evidence>
<keyword evidence="2 5" id="KW-0812">Transmembrane</keyword>
<accession>A0A9Y2B807</accession>